<comment type="caution">
    <text evidence="4">The sequence shown here is derived from an EMBL/GenBank/DDBJ whole genome shotgun (WGS) entry which is preliminary data.</text>
</comment>
<dbReference type="EMBL" id="JABFDB010000004">
    <property type="protein sequence ID" value="NYZ19849.1"/>
    <property type="molecule type" value="Genomic_DNA"/>
</dbReference>
<dbReference type="PANTHER" id="PTHR22946">
    <property type="entry name" value="DIENELACTONE HYDROLASE DOMAIN-CONTAINING PROTEIN-RELATED"/>
    <property type="match status" value="1"/>
</dbReference>
<dbReference type="InterPro" id="IPR050261">
    <property type="entry name" value="FrsA_esterase"/>
</dbReference>
<organism evidence="4 5">
    <name type="scientific">Azospirillum oleiclasticum</name>
    <dbReference type="NCBI Taxonomy" id="2735135"/>
    <lineage>
        <taxon>Bacteria</taxon>
        <taxon>Pseudomonadati</taxon>
        <taxon>Pseudomonadota</taxon>
        <taxon>Alphaproteobacteria</taxon>
        <taxon>Rhodospirillales</taxon>
        <taxon>Azospirillaceae</taxon>
        <taxon>Azospirillum</taxon>
    </lineage>
</organism>
<evidence type="ECO:0000313" key="4">
    <source>
        <dbReference type="EMBL" id="NYZ19849.1"/>
    </source>
</evidence>
<dbReference type="InterPro" id="IPR002925">
    <property type="entry name" value="Dienelactn_hydro"/>
</dbReference>
<protein>
    <submittedName>
        <fullName evidence="4">Carboxymethylenebutenolidase</fullName>
    </submittedName>
</protein>
<feature type="chain" id="PRO_5047544647" evidence="2">
    <location>
        <begin position="23"/>
        <end position="329"/>
    </location>
</feature>
<evidence type="ECO:0000259" key="3">
    <source>
        <dbReference type="Pfam" id="PF01738"/>
    </source>
</evidence>
<gene>
    <name evidence="4" type="ORF">HND93_09000</name>
</gene>
<name>A0ABX2TA31_9PROT</name>
<proteinExistence type="predicted"/>
<feature type="signal peptide" evidence="2">
    <location>
        <begin position="1"/>
        <end position="22"/>
    </location>
</feature>
<evidence type="ECO:0000256" key="2">
    <source>
        <dbReference type="SAM" id="SignalP"/>
    </source>
</evidence>
<keyword evidence="2" id="KW-0732">Signal</keyword>
<keyword evidence="5" id="KW-1185">Reference proteome</keyword>
<dbReference type="InterPro" id="IPR029058">
    <property type="entry name" value="AB_hydrolase_fold"/>
</dbReference>
<dbReference type="PANTHER" id="PTHR22946:SF9">
    <property type="entry name" value="POLYKETIDE TRANSFERASE AF380"/>
    <property type="match status" value="1"/>
</dbReference>
<dbReference type="SUPFAM" id="SSF53474">
    <property type="entry name" value="alpha/beta-Hydrolases"/>
    <property type="match status" value="1"/>
</dbReference>
<reference evidence="4 5" key="1">
    <citation type="submission" date="2020-05" db="EMBL/GenBank/DDBJ databases">
        <title>Azospirillum oleiclasticum sp. nov, a nitrogen-fixing and heavy crude oil-emulsifying bacterium isolated from the crude oil of Yumen Oilfield.</title>
        <authorList>
            <person name="Wu D."/>
            <person name="Cai M."/>
            <person name="Zhang X."/>
        </authorList>
    </citation>
    <scope>NUCLEOTIDE SEQUENCE [LARGE SCALE GENOMIC DNA]</scope>
    <source>
        <strain evidence="4 5">ROY-1-1-2</strain>
    </source>
</reference>
<evidence type="ECO:0000313" key="5">
    <source>
        <dbReference type="Proteomes" id="UP000584642"/>
    </source>
</evidence>
<sequence>MHHLIGAAVAAALTVLAGTATAQTPAPKDLPPRVELHTIPTMTITDSQFLAGDAAGKEVTLAGELSLAQGSGKLPLVVLMHGSGGIGGNVGYWKRQLNGMGISTFTIDGVTGRGFTGVGDKQASLGRLAFILDIYRSLEILAKHPRVDASRIALMGFSRGGQAALYASLDRFHKQWNKSGVAFAGYIAFYPDCATTYREDTAVAARPIRIFHGTPDNYNPVATCKAYVERLKKAGADVALTEYPNAPHGFDNPLGANPPVATKADQSVRDCRIREDDKATLINDATGKPFSYTDECVRIGPTVGADPEATQAVTVAVADFMKTVLLTAK</sequence>
<feature type="domain" description="Dienelactone hydrolase" evidence="3">
    <location>
        <begin position="133"/>
        <end position="257"/>
    </location>
</feature>
<dbReference type="RefSeq" id="WP_180281608.1">
    <property type="nucleotide sequence ID" value="NZ_JABFDB010000004.1"/>
</dbReference>
<dbReference type="Pfam" id="PF01738">
    <property type="entry name" value="DLH"/>
    <property type="match status" value="1"/>
</dbReference>
<accession>A0ABX2TA31</accession>
<keyword evidence="1" id="KW-0378">Hydrolase</keyword>
<dbReference type="Proteomes" id="UP000584642">
    <property type="component" value="Unassembled WGS sequence"/>
</dbReference>
<dbReference type="Gene3D" id="3.40.50.1820">
    <property type="entry name" value="alpha/beta hydrolase"/>
    <property type="match status" value="1"/>
</dbReference>
<evidence type="ECO:0000256" key="1">
    <source>
        <dbReference type="ARBA" id="ARBA00022801"/>
    </source>
</evidence>